<dbReference type="STRING" id="656519.Halsa_0529"/>
<keyword evidence="3" id="KW-1185">Reference proteome</keyword>
<dbReference type="CAZy" id="GH13">
    <property type="family name" value="Glycoside Hydrolase Family 13"/>
</dbReference>
<dbReference type="KEGG" id="has:Halsa_0529"/>
<dbReference type="AlphaFoldDB" id="E4RPH4"/>
<dbReference type="InterPro" id="IPR006047">
    <property type="entry name" value="GH13_cat_dom"/>
</dbReference>
<dbReference type="SUPFAM" id="SSF51445">
    <property type="entry name" value="(Trans)glycosidases"/>
    <property type="match status" value="1"/>
</dbReference>
<dbReference type="Proteomes" id="UP000007434">
    <property type="component" value="Chromosome"/>
</dbReference>
<dbReference type="eggNOG" id="COG0366">
    <property type="taxonomic scope" value="Bacteria"/>
</dbReference>
<dbReference type="Gene3D" id="3.20.20.80">
    <property type="entry name" value="Glycosidases"/>
    <property type="match status" value="1"/>
</dbReference>
<proteinExistence type="predicted"/>
<sequence>MIDLTGDKKNMVILQAFHWNCLNDWWKEISAIAEEISIKGFDAVWLPPPSKGMAGDNSMGYDIKEHYNLNSKFGDKKSLKELINKLHKNDVEVMADLVLGHMLGEKKEWNPYFKKKTYTKFEERHFPKNYEHFCHECGNCQSRNSFGETVCYYSDNAYMKDGLIDWAKWLKYEIGFDSFRLDNLKDMRWDFSKDFAAEFIDHTFMVGEYWSGDDEYLNGFINHTNLNVFNFPLYYNIKEMCMNPLFSMRNLEKTSKKNKINFLSNHDIERDERDFNKDAIITNKELGYAYILFQDNPAVIYWNDYFKYALREKLDELINLRKNSIDKKLELITLNDDIYHARRGRYNIIINNGYDSYNYSGLDVKGRDYEIFIQD</sequence>
<dbReference type="Pfam" id="PF00128">
    <property type="entry name" value="Alpha-amylase"/>
    <property type="match status" value="1"/>
</dbReference>
<evidence type="ECO:0000313" key="2">
    <source>
        <dbReference type="EMBL" id="ADQ13997.1"/>
    </source>
</evidence>
<organism evidence="2 3">
    <name type="scientific">Halanaerobium hydrogeniformans</name>
    <name type="common">Halanaerobium sp. (strain sapolanicus)</name>
    <dbReference type="NCBI Taxonomy" id="656519"/>
    <lineage>
        <taxon>Bacteria</taxon>
        <taxon>Bacillati</taxon>
        <taxon>Bacillota</taxon>
        <taxon>Clostridia</taxon>
        <taxon>Halanaerobiales</taxon>
        <taxon>Halanaerobiaceae</taxon>
        <taxon>Halanaerobium</taxon>
    </lineage>
</organism>
<feature type="domain" description="Glycosyl hydrolase family 13 catalytic" evidence="1">
    <location>
        <begin position="11"/>
        <end position="321"/>
    </location>
</feature>
<name>E4RPH4_HALHG</name>
<gene>
    <name evidence="2" type="ordered locus">Halsa_0529</name>
</gene>
<dbReference type="PANTHER" id="PTHR43447">
    <property type="entry name" value="ALPHA-AMYLASE"/>
    <property type="match status" value="1"/>
</dbReference>
<evidence type="ECO:0000313" key="3">
    <source>
        <dbReference type="Proteomes" id="UP000007434"/>
    </source>
</evidence>
<dbReference type="EMBL" id="CP002304">
    <property type="protein sequence ID" value="ADQ13997.1"/>
    <property type="molecule type" value="Genomic_DNA"/>
</dbReference>
<evidence type="ECO:0000259" key="1">
    <source>
        <dbReference type="SMART" id="SM00642"/>
    </source>
</evidence>
<accession>E4RPH4</accession>
<dbReference type="SMART" id="SM00642">
    <property type="entry name" value="Aamy"/>
    <property type="match status" value="1"/>
</dbReference>
<reference evidence="2 3" key="2">
    <citation type="journal article" date="2011" name="J. Bacteriol.">
        <title>Complete Genome Sequence of the Haloalkaliphilic, Hydrogen Producing Halanaerobium hydrogenoformans.</title>
        <authorList>
            <person name="Brown S.D."/>
            <person name="Begemann M.B."/>
            <person name="Mormile M.R."/>
            <person name="Wall J.D."/>
            <person name="Han C.S."/>
            <person name="Goodwin L.A."/>
            <person name="Pitluck S."/>
            <person name="Land M.L."/>
            <person name="Hauser L.J."/>
            <person name="Elias D.A."/>
        </authorList>
    </citation>
    <scope>NUCLEOTIDE SEQUENCE [LARGE SCALE GENOMIC DNA]</scope>
    <source>
        <strain evidence="3">sapolanicus</strain>
    </source>
</reference>
<dbReference type="HOGENOM" id="CLU_024572_3_0_9"/>
<dbReference type="GO" id="GO:0005975">
    <property type="term" value="P:carbohydrate metabolic process"/>
    <property type="evidence" value="ECO:0007669"/>
    <property type="project" value="InterPro"/>
</dbReference>
<protein>
    <submittedName>
        <fullName evidence="2">Alpha amylase catalytic region</fullName>
    </submittedName>
</protein>
<reference evidence="2 3" key="1">
    <citation type="submission" date="2010-11" db="EMBL/GenBank/DDBJ databases">
        <title>Complete sequence of Halanaerobium sp. sapolanicus.</title>
        <authorList>
            <consortium name="US DOE Joint Genome Institute"/>
            <person name="Lucas S."/>
            <person name="Copeland A."/>
            <person name="Lapidus A."/>
            <person name="Cheng J.-F."/>
            <person name="Bruce D."/>
            <person name="Goodwin L."/>
            <person name="Pitluck S."/>
            <person name="Davenport K."/>
            <person name="Detter J.C."/>
            <person name="Han C."/>
            <person name="Tapia R."/>
            <person name="Land M."/>
            <person name="Hauser L."/>
            <person name="Jeffries C."/>
            <person name="Kyrpides N."/>
            <person name="Ivanova N."/>
            <person name="Mikhailova N."/>
            <person name="Begemann M.B."/>
            <person name="Mormile M.R."/>
            <person name="Wall J.D."/>
            <person name="Elias D.A."/>
            <person name="Woyke T."/>
        </authorList>
    </citation>
    <scope>NUCLEOTIDE SEQUENCE [LARGE SCALE GENOMIC DNA]</scope>
    <source>
        <strain evidence="3">sapolanicus</strain>
    </source>
</reference>
<dbReference type="InterPro" id="IPR017853">
    <property type="entry name" value="GH"/>
</dbReference>